<dbReference type="PANTHER" id="PTHR41532:SF1">
    <property type="entry name" value="FIXS PROTEIN"/>
    <property type="match status" value="1"/>
</dbReference>
<protein>
    <submittedName>
        <fullName evidence="1">Cytochrome oxidase maturation protein, cbb3-type</fullName>
    </submittedName>
</protein>
<dbReference type="AlphaFoldDB" id="B1XVU8"/>
<dbReference type="KEGG" id="pne:Pnec_1364"/>
<organism evidence="1">
    <name type="scientific">Polynucleobacter necessarius subsp. necessarius (strain STIR1)</name>
    <dbReference type="NCBI Taxonomy" id="452638"/>
    <lineage>
        <taxon>Bacteria</taxon>
        <taxon>Pseudomonadati</taxon>
        <taxon>Pseudomonadota</taxon>
        <taxon>Betaproteobacteria</taxon>
        <taxon>Burkholderiales</taxon>
        <taxon>Burkholderiaceae</taxon>
        <taxon>Polynucleobacter</taxon>
    </lineage>
</organism>
<dbReference type="HOGENOM" id="CLU_176840_4_2_4"/>
<accession>B1XVU8</accession>
<dbReference type="STRING" id="452638.Pnec_1364"/>
<dbReference type="eggNOG" id="COG3197">
    <property type="taxonomic scope" value="Bacteria"/>
</dbReference>
<dbReference type="PANTHER" id="PTHR41532">
    <property type="entry name" value="FIXS PROTEIN"/>
    <property type="match status" value="1"/>
</dbReference>
<gene>
    <name evidence="1" type="ordered locus">Pnec_1364</name>
</gene>
<dbReference type="EMBL" id="CP001010">
    <property type="protein sequence ID" value="ACB44475.1"/>
    <property type="molecule type" value="Genomic_DNA"/>
</dbReference>
<proteinExistence type="predicted"/>
<dbReference type="InterPro" id="IPR004714">
    <property type="entry name" value="Cyt_oxidase_maturation_cbb3"/>
</dbReference>
<reference evidence="1" key="1">
    <citation type="submission" date="2008-03" db="EMBL/GenBank/DDBJ databases">
        <title>Complete sequence of Polynucleobacter necessarius STIR1.</title>
        <authorList>
            <consortium name="US DOE Joint Genome Institute"/>
            <person name="Copeland A."/>
            <person name="Lucas S."/>
            <person name="Lapidus A."/>
            <person name="Barry K."/>
            <person name="Detter J.C."/>
            <person name="Glavina del Rio T."/>
            <person name="Hammon N."/>
            <person name="Israni S."/>
            <person name="Dalin E."/>
            <person name="Tice H."/>
            <person name="Pitluck S."/>
            <person name="Chain P."/>
            <person name="Malfatti S."/>
            <person name="Shin M."/>
            <person name="Vergez L."/>
            <person name="Schmutz J."/>
            <person name="Larimer F."/>
            <person name="Land M."/>
            <person name="Hauser L."/>
            <person name="Kyrpides N."/>
            <person name="Kim E."/>
            <person name="Hahn M."/>
            <person name="Richardson P."/>
        </authorList>
    </citation>
    <scope>NUCLEOTIDE SEQUENCE [LARGE SCALE GENOMIC DNA]</scope>
    <source>
        <strain evidence="1">STIR1</strain>
    </source>
</reference>
<dbReference type="OrthoDB" id="9802763at2"/>
<evidence type="ECO:0000313" key="1">
    <source>
        <dbReference type="EMBL" id="ACB44475.1"/>
    </source>
</evidence>
<name>B1XVU8_POLNS</name>
<dbReference type="NCBIfam" id="TIGR00847">
    <property type="entry name" value="ccoS"/>
    <property type="match status" value="1"/>
</dbReference>
<sequence>MESLFLLIPLSLVLIGLLVRILSWSIKSGQFDDLDGPGEAILMDDDVPKPQKVSKHSQK</sequence>
<dbReference type="Pfam" id="PF03597">
    <property type="entry name" value="FixS"/>
    <property type="match status" value="1"/>
</dbReference>